<dbReference type="AlphaFoldDB" id="A0A268RW14"/>
<dbReference type="Proteomes" id="UP000216133">
    <property type="component" value="Unassembled WGS sequence"/>
</dbReference>
<evidence type="ECO:0000313" key="1">
    <source>
        <dbReference type="EMBL" id="PAF24397.1"/>
    </source>
</evidence>
<reference evidence="1 2" key="1">
    <citation type="submission" date="2017-07" db="EMBL/GenBank/DDBJ databases">
        <title>Isolation and whole genome analysis of endospore-forming bacteria from heroin.</title>
        <authorList>
            <person name="Kalinowski J."/>
            <person name="Ahrens B."/>
            <person name="Al-Dilaimi A."/>
            <person name="Winkler A."/>
            <person name="Wibberg D."/>
            <person name="Schleenbecker U."/>
            <person name="Ruckert C."/>
            <person name="Wolfel R."/>
            <person name="Grass G."/>
        </authorList>
    </citation>
    <scope>NUCLEOTIDE SEQUENCE [LARGE SCALE GENOMIC DNA]</scope>
    <source>
        <strain evidence="1 2">7523-2</strain>
    </source>
</reference>
<proteinExistence type="predicted"/>
<evidence type="ECO:0008006" key="3">
    <source>
        <dbReference type="Google" id="ProtNLM"/>
    </source>
</evidence>
<dbReference type="EMBL" id="NPBS01000111">
    <property type="protein sequence ID" value="PAF24397.1"/>
    <property type="molecule type" value="Genomic_DNA"/>
</dbReference>
<gene>
    <name evidence="1" type="ORF">CHH61_19070</name>
</gene>
<dbReference type="RefSeq" id="WP_095328122.1">
    <property type="nucleotide sequence ID" value="NZ_NPBS01000111.1"/>
</dbReference>
<accession>A0A268RW14</accession>
<organism evidence="1 2">
    <name type="scientific">Shouchella clausii</name>
    <name type="common">Alkalihalobacillus clausii</name>
    <dbReference type="NCBI Taxonomy" id="79880"/>
    <lineage>
        <taxon>Bacteria</taxon>
        <taxon>Bacillati</taxon>
        <taxon>Bacillota</taxon>
        <taxon>Bacilli</taxon>
        <taxon>Bacillales</taxon>
        <taxon>Bacillaceae</taxon>
        <taxon>Shouchella</taxon>
    </lineage>
</organism>
<evidence type="ECO:0000313" key="2">
    <source>
        <dbReference type="Proteomes" id="UP000216133"/>
    </source>
</evidence>
<name>A0A268RW14_SHOCL</name>
<protein>
    <recommendedName>
        <fullName evidence="3">Sporulation protein Cse60</fullName>
    </recommendedName>
</protein>
<comment type="caution">
    <text evidence="1">The sequence shown here is derived from an EMBL/GenBank/DDBJ whole genome shotgun (WGS) entry which is preliminary data.</text>
</comment>
<sequence length="61" mass="6613">MELGVAGSIAVKQISAAFVDSKINAWLEANPDTEIINIKFAANASEGNFITEALIIYRKED</sequence>